<keyword evidence="2" id="KW-0812">Transmembrane</keyword>
<keyword evidence="4" id="KW-1185">Reference proteome</keyword>
<evidence type="ECO:0000313" key="4">
    <source>
        <dbReference type="Proteomes" id="UP000023152"/>
    </source>
</evidence>
<sequence length="759" mass="84720">MYKYHKFVELIKDLFYILILRETFNNKIRNLAQITTQKRKKFQMSTETMYRLVLLAKAKAKKKEEEENRARTNARNAAPASKQLQRNKTTNLNEAALSHLEMTPEEKVAKRLSVTYKADVPPLHVRSYSLPKSHNGPHANNDKQQLNNPTQNGDNATDSKNNPNKTDAPTGDEEDVSQREVCIALHCFFVVVFFLTVFLLYCHVRHLAKPPPSKYCVSDSCLHVACSKRVHIVTEMDLIRERKITMKMALVETITYTYIHTYIHIYWSFFISSKMIFVLIINHYCAISPPIFFTFNAVFFFFLKKKKKIYIILYVPILEYQKKAFVAGQGGVFGESQGHHTKGSVVTVQSYSSSFGSSLNGGHGGGGHSAQSTSASNGVANGNNGIGIAGVSPPKLDGIGEMGDSSSGFADLSWEKQNSLHNGDIDQQISGEKWNLMQLPLDEEKETDFVGSGSSENILAGTHANNTSLASVSSKSSFKKKSKRSKHNKNVNAPTLTMAESASSQRYPDDVKSDPPNAAHLSVQLEAEPESSLHTHNVVHSVSNDPSVDLTQQITARPIDGDVKSDDPASEPKLTLQPNVPLSNDAKRLSTPSIQQQQESRQSSWWNCLCCCGRNSEDNGDKVRVGSSPTTPELTDHGIDSPKNDKTTKSQTQTQTQTQMQMQMQTQTQTQMQAQIQTQTQTQVHAQSQVQMQLQQQAQQQQQTQPPLQPLELTEQTYTQTHTPQDSHQSTYSNMSQLVRNSIELPKPPKHATSRLLRA</sequence>
<keyword evidence="2" id="KW-1133">Transmembrane helix</keyword>
<organism evidence="3 4">
    <name type="scientific">Reticulomyxa filosa</name>
    <dbReference type="NCBI Taxonomy" id="46433"/>
    <lineage>
        <taxon>Eukaryota</taxon>
        <taxon>Sar</taxon>
        <taxon>Rhizaria</taxon>
        <taxon>Retaria</taxon>
        <taxon>Foraminifera</taxon>
        <taxon>Monothalamids</taxon>
        <taxon>Reticulomyxidae</taxon>
        <taxon>Reticulomyxa</taxon>
    </lineage>
</organism>
<evidence type="ECO:0000256" key="2">
    <source>
        <dbReference type="SAM" id="Phobius"/>
    </source>
</evidence>
<dbReference type="Proteomes" id="UP000023152">
    <property type="component" value="Unassembled WGS sequence"/>
</dbReference>
<comment type="caution">
    <text evidence="3">The sequence shown here is derived from an EMBL/GenBank/DDBJ whole genome shotgun (WGS) entry which is preliminary data.</text>
</comment>
<feature type="compositionally biased region" description="Basic and acidic residues" evidence="1">
    <location>
        <begin position="634"/>
        <end position="648"/>
    </location>
</feature>
<feature type="compositionally biased region" description="Basic residues" evidence="1">
    <location>
        <begin position="477"/>
        <end position="489"/>
    </location>
</feature>
<name>X6P4C3_RETFI</name>
<feature type="region of interest" description="Disordered" evidence="1">
    <location>
        <begin position="467"/>
        <end position="517"/>
    </location>
</feature>
<feature type="compositionally biased region" description="Polar residues" evidence="1">
    <location>
        <begin position="490"/>
        <end position="506"/>
    </location>
</feature>
<feature type="compositionally biased region" description="Low complexity" evidence="1">
    <location>
        <begin position="651"/>
        <end position="661"/>
    </location>
</feature>
<gene>
    <name evidence="3" type="ORF">RFI_04672</name>
</gene>
<dbReference type="AlphaFoldDB" id="X6P4C3"/>
<feature type="compositionally biased region" description="Polar residues" evidence="1">
    <location>
        <begin position="142"/>
        <end position="167"/>
    </location>
</feature>
<evidence type="ECO:0000313" key="3">
    <source>
        <dbReference type="EMBL" id="ETO32447.1"/>
    </source>
</evidence>
<evidence type="ECO:0000256" key="1">
    <source>
        <dbReference type="SAM" id="MobiDB-lite"/>
    </source>
</evidence>
<feature type="transmembrane region" description="Helical" evidence="2">
    <location>
        <begin position="183"/>
        <end position="204"/>
    </location>
</feature>
<feature type="region of interest" description="Disordered" evidence="1">
    <location>
        <begin position="61"/>
        <end position="88"/>
    </location>
</feature>
<protein>
    <submittedName>
        <fullName evidence="3">Uncharacterized protein</fullName>
    </submittedName>
</protein>
<feature type="region of interest" description="Disordered" evidence="1">
    <location>
        <begin position="617"/>
        <end position="661"/>
    </location>
</feature>
<proteinExistence type="predicted"/>
<dbReference type="EMBL" id="ASPP01004198">
    <property type="protein sequence ID" value="ETO32447.1"/>
    <property type="molecule type" value="Genomic_DNA"/>
</dbReference>
<feature type="transmembrane region" description="Helical" evidence="2">
    <location>
        <begin position="249"/>
        <end position="269"/>
    </location>
</feature>
<keyword evidence="2" id="KW-0472">Membrane</keyword>
<reference evidence="3 4" key="1">
    <citation type="journal article" date="2013" name="Curr. Biol.">
        <title>The Genome of the Foraminiferan Reticulomyxa filosa.</title>
        <authorList>
            <person name="Glockner G."/>
            <person name="Hulsmann N."/>
            <person name="Schleicher M."/>
            <person name="Noegel A.A."/>
            <person name="Eichinger L."/>
            <person name="Gallinger C."/>
            <person name="Pawlowski J."/>
            <person name="Sierra R."/>
            <person name="Euteneuer U."/>
            <person name="Pillet L."/>
            <person name="Moustafa A."/>
            <person name="Platzer M."/>
            <person name="Groth M."/>
            <person name="Szafranski K."/>
            <person name="Schliwa M."/>
        </authorList>
    </citation>
    <scope>NUCLEOTIDE SEQUENCE [LARGE SCALE GENOMIC DNA]</scope>
</reference>
<feature type="transmembrane region" description="Helical" evidence="2">
    <location>
        <begin position="275"/>
        <end position="303"/>
    </location>
</feature>
<feature type="region of interest" description="Disordered" evidence="1">
    <location>
        <begin position="558"/>
        <end position="598"/>
    </location>
</feature>
<accession>X6P4C3</accession>
<feature type="region of interest" description="Disordered" evidence="1">
    <location>
        <begin position="126"/>
        <end position="173"/>
    </location>
</feature>